<name>A0A8B9VLI9_9AVES</name>
<dbReference type="PANTHER" id="PTHR45996">
    <property type="entry name" value="AGAP001464-PB"/>
    <property type="match status" value="1"/>
</dbReference>
<dbReference type="Proteomes" id="UP000694549">
    <property type="component" value="Unplaced"/>
</dbReference>
<dbReference type="Pfam" id="PF00170">
    <property type="entry name" value="bZIP_1"/>
    <property type="match status" value="1"/>
</dbReference>
<evidence type="ECO:0000256" key="1">
    <source>
        <dbReference type="ARBA" id="ARBA00004648"/>
    </source>
</evidence>
<sequence length="315" mass="34903">MTPSGHPQQTSTAPTPTPPPPAGSSQLPPRRARSRAIGQWRGSRHCITRGRSEMACPEDLAALADKDLLGFLFSDDTHDTVDPGEENLLLEGWGLPGPKPDFPELMLTDEERQLLEKEGVSLPTCLPPTKAEEQLLKKVCQKIWNKQSAQDSHHRKKIYVDGLENRVAACTAQNHELQKKVQLLQKQNMSLLEQLHKLQALVKQSTTKMTTLSTCVMVLVLSCLIVSPSFYSFGSRGLHPELGALLQQIREFPNQAWQTAHSRQEEAVLERLSPEPEDTSLLGSLSQSREEGQSPPKPDSTATHPLTLLRQQAPS</sequence>
<dbReference type="GO" id="GO:0000981">
    <property type="term" value="F:DNA-binding transcription factor activity, RNA polymerase II-specific"/>
    <property type="evidence" value="ECO:0007669"/>
    <property type="project" value="TreeGrafter"/>
</dbReference>
<evidence type="ECO:0000256" key="4">
    <source>
        <dbReference type="ARBA" id="ARBA00022824"/>
    </source>
</evidence>
<dbReference type="Ensembl" id="ENSAZOT00000028228.1">
    <property type="protein sequence ID" value="ENSAZOP00000026319.1"/>
    <property type="gene ID" value="ENSAZOG00000016805.1"/>
</dbReference>
<keyword evidence="13" id="KW-0539">Nucleus</keyword>
<dbReference type="SMART" id="SM00338">
    <property type="entry name" value="BRLZ"/>
    <property type="match status" value="1"/>
</dbReference>
<evidence type="ECO:0000256" key="5">
    <source>
        <dbReference type="ARBA" id="ARBA00022968"/>
    </source>
</evidence>
<evidence type="ECO:0000256" key="2">
    <source>
        <dbReference type="ARBA" id="ARBA00009050"/>
    </source>
</evidence>
<dbReference type="GO" id="GO:0005634">
    <property type="term" value="C:nucleus"/>
    <property type="evidence" value="ECO:0007669"/>
    <property type="project" value="TreeGrafter"/>
</dbReference>
<comment type="similarity">
    <text evidence="2">Belongs to the bZIP family. ATF subfamily.</text>
</comment>
<reference evidence="17" key="2">
    <citation type="submission" date="2025-09" db="UniProtKB">
        <authorList>
            <consortium name="Ensembl"/>
        </authorList>
    </citation>
    <scope>IDENTIFICATION</scope>
</reference>
<dbReference type="GO" id="GO:0005789">
    <property type="term" value="C:endoplasmic reticulum membrane"/>
    <property type="evidence" value="ECO:0007669"/>
    <property type="project" value="UniProtKB-SubCell"/>
</dbReference>
<dbReference type="CDD" id="cd14689">
    <property type="entry name" value="bZIP_CREB3"/>
    <property type="match status" value="1"/>
</dbReference>
<feature type="coiled-coil region" evidence="14">
    <location>
        <begin position="160"/>
        <end position="201"/>
    </location>
</feature>
<dbReference type="InterPro" id="IPR046347">
    <property type="entry name" value="bZIP_sf"/>
</dbReference>
<keyword evidence="5" id="KW-0735">Signal-anchor</keyword>
<dbReference type="Gene3D" id="1.20.5.170">
    <property type="match status" value="1"/>
</dbReference>
<evidence type="ECO:0000256" key="11">
    <source>
        <dbReference type="ARBA" id="ARBA00023163"/>
    </source>
</evidence>
<evidence type="ECO:0000256" key="12">
    <source>
        <dbReference type="ARBA" id="ARBA00023180"/>
    </source>
</evidence>
<protein>
    <recommendedName>
        <fullName evidence="16">BZIP domain-containing protein</fullName>
    </recommendedName>
</protein>
<evidence type="ECO:0000313" key="17">
    <source>
        <dbReference type="Ensembl" id="ENSAZOP00000026319.1"/>
    </source>
</evidence>
<evidence type="ECO:0000256" key="13">
    <source>
        <dbReference type="ARBA" id="ARBA00023242"/>
    </source>
</evidence>
<keyword evidence="7" id="KW-0805">Transcription regulation</keyword>
<dbReference type="InterPro" id="IPR004827">
    <property type="entry name" value="bZIP"/>
</dbReference>
<feature type="compositionally biased region" description="Polar residues" evidence="15">
    <location>
        <begin position="300"/>
        <end position="315"/>
    </location>
</feature>
<feature type="domain" description="BZIP" evidence="16">
    <location>
        <begin position="133"/>
        <end position="197"/>
    </location>
</feature>
<evidence type="ECO:0000256" key="14">
    <source>
        <dbReference type="SAM" id="Coils"/>
    </source>
</evidence>
<evidence type="ECO:0000256" key="3">
    <source>
        <dbReference type="ARBA" id="ARBA00022692"/>
    </source>
</evidence>
<keyword evidence="12" id="KW-0325">Glycoprotein</keyword>
<feature type="region of interest" description="Disordered" evidence="15">
    <location>
        <begin position="268"/>
        <end position="315"/>
    </location>
</feature>
<keyword evidence="3" id="KW-0812">Transmembrane</keyword>
<accession>A0A8B9VLI9</accession>
<feature type="region of interest" description="Disordered" evidence="15">
    <location>
        <begin position="1"/>
        <end position="44"/>
    </location>
</feature>
<evidence type="ECO:0000256" key="6">
    <source>
        <dbReference type="ARBA" id="ARBA00022989"/>
    </source>
</evidence>
<proteinExistence type="inferred from homology"/>
<evidence type="ECO:0000256" key="15">
    <source>
        <dbReference type="SAM" id="MobiDB-lite"/>
    </source>
</evidence>
<keyword evidence="4" id="KW-0256">Endoplasmic reticulum</keyword>
<keyword evidence="14" id="KW-0175">Coiled coil</keyword>
<keyword evidence="6" id="KW-1133">Transmembrane helix</keyword>
<evidence type="ECO:0000256" key="7">
    <source>
        <dbReference type="ARBA" id="ARBA00023015"/>
    </source>
</evidence>
<keyword evidence="9" id="KW-0472">Membrane</keyword>
<evidence type="ECO:0000256" key="8">
    <source>
        <dbReference type="ARBA" id="ARBA00023125"/>
    </source>
</evidence>
<comment type="subcellular location">
    <subcellularLocation>
        <location evidence="1">Endoplasmic reticulum membrane</location>
        <topology evidence="1">Single-pass type II membrane protein</topology>
    </subcellularLocation>
</comment>
<keyword evidence="8" id="KW-0238">DNA-binding</keyword>
<keyword evidence="18" id="KW-1185">Reference proteome</keyword>
<dbReference type="AlphaFoldDB" id="A0A8B9VLI9"/>
<dbReference type="InterPro" id="IPR051381">
    <property type="entry name" value="CREB_ATF_subfamily"/>
</dbReference>
<dbReference type="SUPFAM" id="SSF57959">
    <property type="entry name" value="Leucine zipper domain"/>
    <property type="match status" value="1"/>
</dbReference>
<reference evidence="17" key="1">
    <citation type="submission" date="2025-08" db="UniProtKB">
        <authorList>
            <consortium name="Ensembl"/>
        </authorList>
    </citation>
    <scope>IDENTIFICATION</scope>
</reference>
<evidence type="ECO:0000313" key="18">
    <source>
        <dbReference type="Proteomes" id="UP000694549"/>
    </source>
</evidence>
<keyword evidence="11" id="KW-0804">Transcription</keyword>
<organism evidence="17 18">
    <name type="scientific">Anas zonorhyncha</name>
    <name type="common">Eastern spot-billed duck</name>
    <dbReference type="NCBI Taxonomy" id="75864"/>
    <lineage>
        <taxon>Eukaryota</taxon>
        <taxon>Metazoa</taxon>
        <taxon>Chordata</taxon>
        <taxon>Craniata</taxon>
        <taxon>Vertebrata</taxon>
        <taxon>Euteleostomi</taxon>
        <taxon>Archelosauria</taxon>
        <taxon>Archosauria</taxon>
        <taxon>Dinosauria</taxon>
        <taxon>Saurischia</taxon>
        <taxon>Theropoda</taxon>
        <taxon>Coelurosauria</taxon>
        <taxon>Aves</taxon>
        <taxon>Neognathae</taxon>
        <taxon>Galloanserae</taxon>
        <taxon>Anseriformes</taxon>
        <taxon>Anatidae</taxon>
        <taxon>Anatinae</taxon>
        <taxon>Anas</taxon>
    </lineage>
</organism>
<dbReference type="FunFam" id="1.20.5.170:FF:000042">
    <property type="entry name" value="Cyclic AMP-responsive element-binding protein 3-like protein 3"/>
    <property type="match status" value="1"/>
</dbReference>
<keyword evidence="10" id="KW-0010">Activator</keyword>
<evidence type="ECO:0000259" key="16">
    <source>
        <dbReference type="SMART" id="SM00338"/>
    </source>
</evidence>
<evidence type="ECO:0000256" key="10">
    <source>
        <dbReference type="ARBA" id="ARBA00023159"/>
    </source>
</evidence>
<evidence type="ECO:0000256" key="9">
    <source>
        <dbReference type="ARBA" id="ARBA00023136"/>
    </source>
</evidence>
<dbReference type="PANTHER" id="PTHR45996:SF4">
    <property type="entry name" value="CYCLIC AMP-RESPONSIVE ELEMENT-BINDING PROTEIN 3"/>
    <property type="match status" value="1"/>
</dbReference>
<dbReference type="GO" id="GO:0000978">
    <property type="term" value="F:RNA polymerase II cis-regulatory region sequence-specific DNA binding"/>
    <property type="evidence" value="ECO:0007669"/>
    <property type="project" value="TreeGrafter"/>
</dbReference>